<feature type="compositionally biased region" description="Basic and acidic residues" evidence="1">
    <location>
        <begin position="2565"/>
        <end position="2577"/>
    </location>
</feature>
<feature type="region of interest" description="Disordered" evidence="1">
    <location>
        <begin position="2951"/>
        <end position="3191"/>
    </location>
</feature>
<feature type="compositionally biased region" description="Acidic residues" evidence="1">
    <location>
        <begin position="2540"/>
        <end position="2558"/>
    </location>
</feature>
<feature type="compositionally biased region" description="Basic residues" evidence="1">
    <location>
        <begin position="3420"/>
        <end position="3433"/>
    </location>
</feature>
<feature type="compositionally biased region" description="Basic and acidic residues" evidence="1">
    <location>
        <begin position="1074"/>
        <end position="1110"/>
    </location>
</feature>
<reference evidence="2" key="1">
    <citation type="submission" date="2021-01" db="EMBL/GenBank/DDBJ databases">
        <authorList>
            <person name="Corre E."/>
            <person name="Pelletier E."/>
            <person name="Niang G."/>
            <person name="Scheremetjew M."/>
            <person name="Finn R."/>
            <person name="Kale V."/>
            <person name="Holt S."/>
            <person name="Cochrane G."/>
            <person name="Meng A."/>
            <person name="Brown T."/>
            <person name="Cohen L."/>
        </authorList>
    </citation>
    <scope>NUCLEOTIDE SEQUENCE</scope>
    <source>
        <strain evidence="2">CCMP127</strain>
    </source>
</reference>
<dbReference type="EMBL" id="HBIM01008997">
    <property type="protein sequence ID" value="CAE0410077.1"/>
    <property type="molecule type" value="Transcribed_RNA"/>
</dbReference>
<feature type="region of interest" description="Disordered" evidence="1">
    <location>
        <begin position="1382"/>
        <end position="1920"/>
    </location>
</feature>
<feature type="compositionally biased region" description="Basic and acidic residues" evidence="1">
    <location>
        <begin position="2271"/>
        <end position="2303"/>
    </location>
</feature>
<feature type="compositionally biased region" description="Acidic residues" evidence="1">
    <location>
        <begin position="2321"/>
        <end position="2340"/>
    </location>
</feature>
<feature type="compositionally biased region" description="Basic and acidic residues" evidence="1">
    <location>
        <begin position="1191"/>
        <end position="1210"/>
    </location>
</feature>
<feature type="compositionally biased region" description="Acidic residues" evidence="1">
    <location>
        <begin position="1888"/>
        <end position="1898"/>
    </location>
</feature>
<feature type="compositionally biased region" description="Basic and acidic residues" evidence="1">
    <location>
        <begin position="523"/>
        <end position="535"/>
    </location>
</feature>
<feature type="compositionally biased region" description="Acidic residues" evidence="1">
    <location>
        <begin position="1469"/>
        <end position="1483"/>
    </location>
</feature>
<feature type="compositionally biased region" description="Polar residues" evidence="1">
    <location>
        <begin position="207"/>
        <end position="217"/>
    </location>
</feature>
<feature type="compositionally biased region" description="Acidic residues" evidence="1">
    <location>
        <begin position="1797"/>
        <end position="1814"/>
    </location>
</feature>
<feature type="compositionally biased region" description="Polar residues" evidence="1">
    <location>
        <begin position="1015"/>
        <end position="1025"/>
    </location>
</feature>
<feature type="region of interest" description="Disordered" evidence="1">
    <location>
        <begin position="71"/>
        <end position="148"/>
    </location>
</feature>
<feature type="compositionally biased region" description="Basic and acidic residues" evidence="1">
    <location>
        <begin position="1221"/>
        <end position="1244"/>
    </location>
</feature>
<feature type="compositionally biased region" description="Low complexity" evidence="1">
    <location>
        <begin position="978"/>
        <end position="994"/>
    </location>
</feature>
<feature type="compositionally biased region" description="Acidic residues" evidence="1">
    <location>
        <begin position="2425"/>
        <end position="2435"/>
    </location>
</feature>
<feature type="compositionally biased region" description="Acidic residues" evidence="1">
    <location>
        <begin position="3024"/>
        <end position="3039"/>
    </location>
</feature>
<feature type="compositionally biased region" description="Acidic residues" evidence="1">
    <location>
        <begin position="552"/>
        <end position="562"/>
    </location>
</feature>
<feature type="compositionally biased region" description="Basic and acidic residues" evidence="1">
    <location>
        <begin position="2980"/>
        <end position="2997"/>
    </location>
</feature>
<feature type="compositionally biased region" description="Acidic residues" evidence="1">
    <location>
        <begin position="2605"/>
        <end position="2632"/>
    </location>
</feature>
<feature type="compositionally biased region" description="Basic residues" evidence="1">
    <location>
        <begin position="3340"/>
        <end position="3350"/>
    </location>
</feature>
<feature type="compositionally biased region" description="Acidic residues" evidence="1">
    <location>
        <begin position="1642"/>
        <end position="1653"/>
    </location>
</feature>
<feature type="region of interest" description="Disordered" evidence="1">
    <location>
        <begin position="184"/>
        <end position="1339"/>
    </location>
</feature>
<feature type="compositionally biased region" description="Low complexity" evidence="1">
    <location>
        <begin position="1555"/>
        <end position="1567"/>
    </location>
</feature>
<feature type="compositionally biased region" description="Basic and acidic residues" evidence="1">
    <location>
        <begin position="40"/>
        <end position="49"/>
    </location>
</feature>
<feature type="region of interest" description="Disordered" evidence="1">
    <location>
        <begin position="2528"/>
        <end position="2891"/>
    </location>
</feature>
<feature type="compositionally biased region" description="Acidic residues" evidence="1">
    <location>
        <begin position="708"/>
        <end position="720"/>
    </location>
</feature>
<feature type="region of interest" description="Disordered" evidence="1">
    <location>
        <begin position="3203"/>
        <end position="3228"/>
    </location>
</feature>
<feature type="compositionally biased region" description="Acidic residues" evidence="1">
    <location>
        <begin position="2858"/>
        <end position="2873"/>
    </location>
</feature>
<feature type="compositionally biased region" description="Acidic residues" evidence="1">
    <location>
        <begin position="1846"/>
        <end position="1859"/>
    </location>
</feature>
<feature type="compositionally biased region" description="Basic and acidic residues" evidence="1">
    <location>
        <begin position="1507"/>
        <end position="1523"/>
    </location>
</feature>
<feature type="compositionally biased region" description="Low complexity" evidence="1">
    <location>
        <begin position="379"/>
        <end position="390"/>
    </location>
</feature>
<feature type="compositionally biased region" description="Basic residues" evidence="1">
    <location>
        <begin position="2778"/>
        <end position="2787"/>
    </location>
</feature>
<feature type="compositionally biased region" description="Low complexity" evidence="1">
    <location>
        <begin position="1656"/>
        <end position="1667"/>
    </location>
</feature>
<feature type="compositionally biased region" description="Low complexity" evidence="1">
    <location>
        <begin position="2013"/>
        <end position="2023"/>
    </location>
</feature>
<feature type="compositionally biased region" description="Polar residues" evidence="1">
    <location>
        <begin position="3293"/>
        <end position="3303"/>
    </location>
</feature>
<feature type="compositionally biased region" description="Basic and acidic residues" evidence="1">
    <location>
        <begin position="2034"/>
        <end position="2068"/>
    </location>
</feature>
<feature type="compositionally biased region" description="Low complexity" evidence="1">
    <location>
        <begin position="598"/>
        <end position="610"/>
    </location>
</feature>
<feature type="compositionally biased region" description="Basic residues" evidence="1">
    <location>
        <begin position="2958"/>
        <end position="2968"/>
    </location>
</feature>
<feature type="compositionally biased region" description="Acidic residues" evidence="1">
    <location>
        <begin position="1304"/>
        <end position="1313"/>
    </location>
</feature>
<feature type="compositionally biased region" description="Polar residues" evidence="1">
    <location>
        <begin position="3262"/>
        <end position="3271"/>
    </location>
</feature>
<feature type="compositionally biased region" description="Basic and acidic residues" evidence="1">
    <location>
        <begin position="2211"/>
        <end position="2232"/>
    </location>
</feature>
<feature type="region of interest" description="Disordered" evidence="1">
    <location>
        <begin position="1"/>
        <end position="59"/>
    </location>
</feature>
<feature type="compositionally biased region" description="Acidic residues" evidence="1">
    <location>
        <begin position="414"/>
        <end position="430"/>
    </location>
</feature>
<feature type="compositionally biased region" description="Acidic residues" evidence="1">
    <location>
        <begin position="3093"/>
        <end position="3106"/>
    </location>
</feature>
<feature type="compositionally biased region" description="Basic and acidic residues" evidence="1">
    <location>
        <begin position="1950"/>
        <end position="1961"/>
    </location>
</feature>
<feature type="compositionally biased region" description="Low complexity" evidence="1">
    <location>
        <begin position="3398"/>
        <end position="3412"/>
    </location>
</feature>
<feature type="compositionally biased region" description="Basic and acidic residues" evidence="1">
    <location>
        <begin position="3203"/>
        <end position="3227"/>
    </location>
</feature>
<feature type="compositionally biased region" description="Basic and acidic residues" evidence="1">
    <location>
        <begin position="731"/>
        <end position="742"/>
    </location>
</feature>
<feature type="compositionally biased region" description="Basic and acidic residues" evidence="1">
    <location>
        <begin position="240"/>
        <end position="251"/>
    </location>
</feature>
<feature type="compositionally biased region" description="Low complexity" evidence="1">
    <location>
        <begin position="2718"/>
        <end position="2729"/>
    </location>
</feature>
<feature type="compositionally biased region" description="Acidic residues" evidence="1">
    <location>
        <begin position="465"/>
        <end position="474"/>
    </location>
</feature>
<feature type="compositionally biased region" description="Basic and acidic residues" evidence="1">
    <location>
        <begin position="2096"/>
        <end position="2131"/>
    </location>
</feature>
<feature type="compositionally biased region" description="Basic and acidic residues" evidence="1">
    <location>
        <begin position="2141"/>
        <end position="2174"/>
    </location>
</feature>
<feature type="compositionally biased region" description="Basic and acidic residues" evidence="1">
    <location>
        <begin position="1668"/>
        <end position="1685"/>
    </location>
</feature>
<feature type="compositionally biased region" description="Basic and acidic residues" evidence="1">
    <location>
        <begin position="1997"/>
        <end position="2012"/>
    </location>
</feature>
<feature type="compositionally biased region" description="Low complexity" evidence="1">
    <location>
        <begin position="107"/>
        <end position="118"/>
    </location>
</feature>
<feature type="compositionally biased region" description="Basic and acidic residues" evidence="1">
    <location>
        <begin position="1973"/>
        <end position="1987"/>
    </location>
</feature>
<feature type="region of interest" description="Disordered" evidence="1">
    <location>
        <begin position="3262"/>
        <end position="3454"/>
    </location>
</feature>
<feature type="compositionally biased region" description="Basic and acidic residues" evidence="1">
    <location>
        <begin position="927"/>
        <end position="946"/>
    </location>
</feature>
<sequence length="3454" mass="373218">MLKGWFGRKNAIQIKDDDEPEEDRPAGLGGFGSVGAFDTEPIRDPRVQEEEAAPAAAAPTKSLFSSFAFSASTNEKATAEEEKALAKKPASRKKVPRGHDNHDDDSSNNSYGSSSSSSEDSDAEKEDFLDDHSVDESTIAGPLFDESAYAVNDDTSVADSYVSGQEGTWRQQKANDFLSDFYADREEKKKKKKEKKEEIIASKNKGLASSSETTSLPPTGDDGFPAFPAPLEELSRPAPGRKEERQPEKTQSDAVPKRRLSTGAAPRRLSAGGAPKFASIPEDGEADDGFGTTFSSDNTDAKNAFEGAFGASNFDDVAPENEPHHKAMEDDSIQEDDGFTEYGENNPLDDSVAAVYHGEEEGDGASVSTDGRSRRTNKSSASHSTFSSRRASVESAATFADYEPRTASSIGPHEEDETEGDDEEDAAEGDDGSREHERESSDEEDGYGSESNQEVVSDEEKHEDEAEEEDETENESSLQVDGNKCDELDDSSAGFDESAFSGNFENTGRGLEADESVESEPESPTKEGNRLHEDINSLAKSPKTRKEHFSEDSDVSDPDEPEPVSNSPKLFGYLESSPQQTAFEDDEGSFDSTPSPPTRTSSGGQQLLGGNSEHSDPSDDEINHDRNVRSESKRSMKGNDEEISDLTPSRPSRKASVDPQHIVTGIVNSSSDGDSESHSGAESVSIAEDEAQETSESHELKDCKSVEEIDVSEILQDESDRDQSNEQLAQDDMHQDDSESCGHDATGNNNGNPVEMKDQSISKVAENMSLESEDESSSGNRDPVKVDDVDSSEEQSESMTPCNHSETNRQTEETAWEETNGNDIGRGDDDFLILGKVSASRDIDEGDGVGVVEPDHSDASSASSLVTPDPGALCERDHLNSSSSSVSPAVTPEAGESRHGDDDESSFFPPASSVGAGEDDDDSIDSAVDHENEARALDSSESHNEDGSFDSTTAHGDEAADPSDASEVPSDAELFAEGSSVDDGSVSNSSTNGGFEAPQEERSESSEEKDDPDYTVTTVHATQVEDTMVAEASENDDQDCAKNMNESPPSSQLTLPQDHPSETNLQNDLLQVGDKQEGEVAEAEKVEKLFEENDTPHGSDRGAETDRTEDNEANSKQSTENNGDPSDAVLPIEANDPALTRNDNEDGSDQGAVNSDEVIDDEIRSIPEENESVTEQSGTEHSLFVGTQEDVSAHDGTKNSDDRGDLHTVDVGEAEGTTYSNDKEDSVNFDAREMVTEVDHEGSRSVEQADLSQAGSVSEKLSVDSGVPDRTVALNKNDPSDGSGIDDEQRVPADTNEIQSNENDLSDASDTAEDVALSSAGDLEENNQTEYNDNLGDAEVQVDYSVVSSVAEEGAYSADENDFSGDEKQHHLSDTNTVVVNETNQTDQENHLLSAGPMGDQSNHSSVAEEAVYSEYDGDLGSEDDDVSIRSGAINESSQSEDEDNLFGAEASDNRSEAIDNAEEAAAVAEEDGDHSVDSEADFTPENSRTENDDQLECASAAQEAMDTEKEESVGAEQEKDAFFDSEADFTSHRENPQSEKDSLWDTEAKEDSSESSSVAEEAAYSEMKVSIGAQEDGDGSFNSGADFAPFADTKQAEEDENLWGLEENDDPSGTSNVAEEADPSLDSGADFFVGFALKDQTDEEDNLQDTEEQNVASSGSSVAEEAAYSHDDSMVAQENIREDFGSDQENSQAEEDNLWDAGESDDSSVAEDLAYTQNDESRGVQQDNTKEDFGSDQENSQAGEDNLWDTREDPSGGSSLAEDEAYSQDPSGGSSVAEDAAYTQNDDSMGAQQENTEGDLGSDPENTQVEEENNLWGTGEKGDISGVSSAAEEAVFLNNNSLSGAEDDDISQPGEVEDGYGSSENSEEEPEEPGNSAIEPQPQPSEDTPENLEEEPEQASQSREMETNDAVVVDEEEDEEVRIAKEMALALTKNPGLTPDQLRAMVASKDSKEEVKEKNPKSSWGLSLFSGKRSELQEDPESEKRTSVANTVAQDTQKEEAEKQVEEEKPAVVKSSWSLFSSKRSESTASSVADDKKAADECTERTVEELKSVVVEERKTDPGDAKPKSSWGLFSSKKSESTSESPTKETNVGSEDAKSSDGKDANKTPEEKPMAEATKDKEPKPEDPKPKSSWGLFSSKKSESMSELPPKETNEAKEKLVENGGVKEDKVEEEKEPESDDSKPKSSWSLFSSKKSDSMSESATQETDTAEEKPVEEATEDKGPKPEDTKPKSSWSLFSSKKSDSMSEPATAETDMAAENDETSSSNGKSSDENDKTEEEKSVDEAKSSVVKDTKPETDAPKPKSSWGISLFSSKAKSEDQDETPNEDEVAKSDEEEEEGNKHEMSSNDAGHSSDTEEQDFAASQDDGDSTTRNENNGVAATDSEDTASSAGDEGKEDVVAGIAPLDVADHSKTAENSYSSGEQCEEEADEPLFDEVKSVGSEEPGPTEELDNEPWNTTTAAVLSAEADEPKAGEEELFGYGTDESESDNGDVGSVSSDFRDNELSKAMKLLNGDFDDESVLTEMEYKSPALPFTMADDASDEEGGEPVTADEDEDPSSSSEIVKAEKNLVDDPIKAKSAPDAGDDNLEGTADTTFDDKGADESEKEDSEEDSDDEDSDSDEEGEDSEEEEQPHQVIVKEAPLLRLENVTAQTRSMVPEKGSQKKGGWSSWLFGAEKEKKEAEEKAEKEKEEKEKAEKEKEEKEKEDETVEHVTDNGASVAAGEGAESPETDVAASPDKIPGEEKVEVKPEEKKKSKKEKKKAKKEKKEKGGLSSHFSKRQVRTFTRHGDEMSVGTMNLKAAQPKEEQQHVVIAHNTRVFDDNLDFSKEDRPWDKDAPNRSSAKAKLKQSELNADIAIDEGSEGSEGSDDSPDVGPTLDSLFGGDFDKQDGLEGLDGLDALSQADGISQAETTSLSILESALQKDKPAEVDFDDMWDTMSADVSTAMEYEKKQRENFRKKKEKKKSSARGGDDDDDDDEVKRLRLFEKHSEKDSKSKKGKKGKKSKKKESLSMEFLAAIREVFDEDEEGGSDDDDASSDESRGGRSHGSRMRNDDDYDDDKSEISMFIGAQQYMGNKRRGDGDADDLGSAGSDEEPSVAESDDGSYVDGRGSIDDDVSEAKSRRSHRSKTTRKTERSRRTSRTSRTSSSRSTRIKKKPAQVLQEELDRQQGGKLLSVSSLRQEMSDRRGTSVELLKKEFERQKREKAAKVERQQAPEESLIGKDLKGGFGEFGSRSGGFGSTSDPFISGAAFEASFSDLNATKSTNTDTTGLGGHLSRWEDKEMVSDLDDLQTVQAGDNPSGPSDGFDTFGPPAGIIDTLGPAIPSMPTDLLGGPSASKPKKKSSKKKLNGGFDATFDDMPMPMTTIAEFDDDDDNEMGLLASSNHGGGGDDDDMSYRSSRSTRSNRASGRFGLGLKAPKLKIGKFMPKKKKKEESVGQGFFDGDNDSNGLLG</sequence>
<evidence type="ECO:0000313" key="2">
    <source>
        <dbReference type="EMBL" id="CAE0410077.1"/>
    </source>
</evidence>
<evidence type="ECO:0000256" key="1">
    <source>
        <dbReference type="SAM" id="MobiDB-lite"/>
    </source>
</evidence>
<feature type="region of interest" description="Disordered" evidence="1">
    <location>
        <begin position="1946"/>
        <end position="2500"/>
    </location>
</feature>
<feature type="compositionally biased region" description="Polar residues" evidence="1">
    <location>
        <begin position="1114"/>
        <end position="1124"/>
    </location>
</feature>
<feature type="compositionally biased region" description="Acidic residues" evidence="1">
    <location>
        <begin position="330"/>
        <end position="339"/>
    </location>
</feature>
<feature type="compositionally biased region" description="Basic residues" evidence="1">
    <location>
        <begin position="2756"/>
        <end position="2766"/>
    </location>
</feature>
<feature type="compositionally biased region" description="Basic and acidic residues" evidence="1">
    <location>
        <begin position="613"/>
        <end position="640"/>
    </location>
</feature>
<feature type="compositionally biased region" description="Polar residues" evidence="1">
    <location>
        <begin position="1716"/>
        <end position="1728"/>
    </location>
</feature>
<feature type="compositionally biased region" description="Basic and acidic residues" evidence="1">
    <location>
        <begin position="2741"/>
        <end position="2755"/>
    </location>
</feature>
<feature type="compositionally biased region" description="Polar residues" evidence="1">
    <location>
        <begin position="1044"/>
        <end position="1055"/>
    </location>
</feature>
<feature type="compositionally biased region" description="Basic and acidic residues" evidence="1">
    <location>
        <begin position="2819"/>
        <end position="2839"/>
    </location>
</feature>
<protein>
    <submittedName>
        <fullName evidence="2">Uncharacterized protein</fullName>
    </submittedName>
</protein>
<organism evidence="2">
    <name type="scientific">Amphora coffeiformis</name>
    <dbReference type="NCBI Taxonomy" id="265554"/>
    <lineage>
        <taxon>Eukaryota</taxon>
        <taxon>Sar</taxon>
        <taxon>Stramenopiles</taxon>
        <taxon>Ochrophyta</taxon>
        <taxon>Bacillariophyta</taxon>
        <taxon>Bacillariophyceae</taxon>
        <taxon>Bacillariophycidae</taxon>
        <taxon>Thalassiophysales</taxon>
        <taxon>Catenulaceae</taxon>
        <taxon>Amphora</taxon>
    </lineage>
</organism>
<feature type="compositionally biased region" description="Basic and acidic residues" evidence="1">
    <location>
        <begin position="695"/>
        <end position="707"/>
    </location>
</feature>
<proteinExistence type="predicted"/>
<feature type="compositionally biased region" description="Acidic residues" evidence="1">
    <location>
        <begin position="1416"/>
        <end position="1426"/>
    </location>
</feature>
<gene>
    <name evidence="2" type="ORF">ACOF00016_LOCUS7624</name>
</gene>
<feature type="compositionally biased region" description="Polar residues" evidence="1">
    <location>
        <begin position="1783"/>
        <end position="1796"/>
    </location>
</feature>
<accession>A0A7S3P7Z4</accession>
<feature type="compositionally biased region" description="Acidic residues" evidence="1">
    <location>
        <begin position="119"/>
        <end position="129"/>
    </location>
</feature>
<feature type="compositionally biased region" description="Basic and acidic residues" evidence="1">
    <location>
        <begin position="2676"/>
        <end position="2704"/>
    </location>
</feature>
<name>A0A7S3P7Z4_9STRA</name>
<feature type="compositionally biased region" description="Acidic residues" evidence="1">
    <location>
        <begin position="1598"/>
        <end position="1611"/>
    </location>
</feature>
<feature type="compositionally biased region" description="Basic and acidic residues" evidence="1">
    <location>
        <begin position="1530"/>
        <end position="1553"/>
    </location>
</feature>
<feature type="compositionally biased region" description="Acidic residues" evidence="1">
    <location>
        <begin position="1693"/>
        <end position="1710"/>
    </location>
</feature>
<feature type="compositionally biased region" description="Basic residues" evidence="1">
    <location>
        <begin position="2998"/>
        <end position="3008"/>
    </location>
</feature>